<evidence type="ECO:0000256" key="8">
    <source>
        <dbReference type="SAM" id="Phobius"/>
    </source>
</evidence>
<dbReference type="InterPro" id="IPR052836">
    <property type="entry name" value="PRRT_domain-containing"/>
</dbReference>
<name>A0ABD0W9T3_UMBPY</name>
<sequence>MWTSLLLLVVLSFAPPLHLQGVVMATEHITEEPPHQHDNAQTNDPVQVSTAGYEMDISVDWFPGLWDSNLKPERKEKQVATGEFKGTIGEYADMMESLEPRPLKPVPRTTGPETFSLITSDSLAPWRDPEAPPGTRQEEVTEGRNGTPLPVHTPPIPLSLTQHGASVSRPTPVLLWSSDHPEAQGFSPLGMPTSETPSSQLGSNSDTDRYRLDPPTTPHRGVLYGDNVLEDTGDQLQDFTEHLKAERAADTTVFLQEGLSPTNMTPFLDDTLETAATTCKTSNQCQSPFYPDDIVSNQSQHPILSLTPPLFVPLYSDWNSALATWGFAWEAHIYGVGSVFAALGLISVLCLLGLPLRCPPGSPYFTMLHLLLLATGGTRAFHLLYDAYSHQELLPALGSLLLSELAFPCLTSAFSLCFILLSLRSRRHLSLSLSLSIPQSALPRPCFLFFLSTIHFGASLGSIALFHVFPKLAVLLLLPQGVFILLCLLLPCSFLLFYCLVRKDGQHIQRLRDSEGEVTGSPVLMGHPSRCPFADAEEWSRAAGAGLGGALCLLGCGGFQLYGMLHVLGLGGVQDGVGFQPWPWWGYQLACRFCEVGVCLSLSVFGTHPIFFCCSDSNTSPVTKAKANPRPGSWARLPCASPSGEPNPALPMSPTTPSTYPWMEEKLVVCDVISNPQSESLPLYTLMEPPSNGLNLHHSPHPCQTRTSRHPNLPDPPSPPGRHQAGVLPEGSSQASLGMDTDSTVDLRPPSLIDLSRSIDQALYSETLFPQSIFSPPRLLHTSSSLSLNSPGYTGQTASQLEHSSADSPLYRTTSCGDVKLPPSSPKPDGTFLVYNNACCPPERWWRGSNSSSIGQGSLSGSSQGLFSTAGPRSHSNISRGQPTQSSLQRTLPHLSQHRDRRYRTLSSASQDSTREGRLVGTEDLTESRLLERDLAVQAEFVSVCRQIDALSVSSDTIDL</sequence>
<feature type="compositionally biased region" description="Polar residues" evidence="7">
    <location>
        <begin position="874"/>
        <end position="890"/>
    </location>
</feature>
<keyword evidence="6 8" id="KW-0472">Membrane</keyword>
<dbReference type="PANTHER" id="PTHR35578:SF6">
    <property type="entry name" value="PROLINE-RICH TRANSMEMBRANE PROTEIN 4"/>
    <property type="match status" value="1"/>
</dbReference>
<dbReference type="Proteomes" id="UP001557470">
    <property type="component" value="Unassembled WGS sequence"/>
</dbReference>
<feature type="region of interest" description="Disordered" evidence="7">
    <location>
        <begin position="791"/>
        <end position="810"/>
    </location>
</feature>
<dbReference type="Pfam" id="PF25987">
    <property type="entry name" value="PRRT3"/>
    <property type="match status" value="1"/>
</dbReference>
<feature type="compositionally biased region" description="Polar residues" evidence="7">
    <location>
        <begin position="159"/>
        <end position="169"/>
    </location>
</feature>
<keyword evidence="12" id="KW-1185">Reference proteome</keyword>
<feature type="compositionally biased region" description="Polar residues" evidence="7">
    <location>
        <begin position="792"/>
        <end position="810"/>
    </location>
</feature>
<feature type="transmembrane region" description="Helical" evidence="8">
    <location>
        <begin position="446"/>
        <end position="469"/>
    </location>
</feature>
<keyword evidence="3 8" id="KW-0812">Transmembrane</keyword>
<evidence type="ECO:0000259" key="10">
    <source>
        <dbReference type="Pfam" id="PF25987"/>
    </source>
</evidence>
<comment type="caution">
    <text evidence="11">The sequence shown here is derived from an EMBL/GenBank/DDBJ whole genome shotgun (WGS) entry which is preliminary data.</text>
</comment>
<evidence type="ECO:0000256" key="3">
    <source>
        <dbReference type="ARBA" id="ARBA00022692"/>
    </source>
</evidence>
<feature type="region of interest" description="Disordered" evidence="7">
    <location>
        <begin position="856"/>
        <end position="920"/>
    </location>
</feature>
<feature type="region of interest" description="Disordered" evidence="7">
    <location>
        <begin position="692"/>
        <end position="741"/>
    </location>
</feature>
<feature type="compositionally biased region" description="Polar residues" evidence="7">
    <location>
        <begin position="731"/>
        <end position="741"/>
    </location>
</feature>
<keyword evidence="5 8" id="KW-1133">Transmembrane helix</keyword>
<feature type="transmembrane region" description="Helical" evidence="8">
    <location>
        <begin position="364"/>
        <end position="385"/>
    </location>
</feature>
<evidence type="ECO:0000313" key="12">
    <source>
        <dbReference type="Proteomes" id="UP001557470"/>
    </source>
</evidence>
<feature type="chain" id="PRO_5044812777" description="Proline-rich transmembrane protein 3/4 domain-containing protein" evidence="9">
    <location>
        <begin position="20"/>
        <end position="960"/>
    </location>
</feature>
<evidence type="ECO:0000256" key="7">
    <source>
        <dbReference type="SAM" id="MobiDB-lite"/>
    </source>
</evidence>
<dbReference type="AlphaFoldDB" id="A0ABD0W9T3"/>
<feature type="region of interest" description="Disordered" evidence="7">
    <location>
        <begin position="121"/>
        <end position="208"/>
    </location>
</feature>
<feature type="transmembrane region" description="Helical" evidence="8">
    <location>
        <begin position="405"/>
        <end position="425"/>
    </location>
</feature>
<evidence type="ECO:0000256" key="5">
    <source>
        <dbReference type="ARBA" id="ARBA00022989"/>
    </source>
</evidence>
<evidence type="ECO:0000313" key="11">
    <source>
        <dbReference type="EMBL" id="KAL0968329.1"/>
    </source>
</evidence>
<dbReference type="PANTHER" id="PTHR35578">
    <property type="entry name" value="PROLINE-RICH TRANSMEMBRANE PROTEIN 4-RELATED"/>
    <property type="match status" value="1"/>
</dbReference>
<feature type="domain" description="Proline-rich transmembrane protein 3/4" evidence="10">
    <location>
        <begin position="317"/>
        <end position="618"/>
    </location>
</feature>
<reference evidence="11 12" key="1">
    <citation type="submission" date="2024-06" db="EMBL/GenBank/DDBJ databases">
        <authorList>
            <person name="Pan Q."/>
            <person name="Wen M."/>
            <person name="Jouanno E."/>
            <person name="Zahm M."/>
            <person name="Klopp C."/>
            <person name="Cabau C."/>
            <person name="Louis A."/>
            <person name="Berthelot C."/>
            <person name="Parey E."/>
            <person name="Roest Crollius H."/>
            <person name="Montfort J."/>
            <person name="Robinson-Rechavi M."/>
            <person name="Bouchez O."/>
            <person name="Lampietro C."/>
            <person name="Lopez Roques C."/>
            <person name="Donnadieu C."/>
            <person name="Postlethwait J."/>
            <person name="Bobe J."/>
            <person name="Verreycken H."/>
            <person name="Guiguen Y."/>
        </authorList>
    </citation>
    <scope>NUCLEOTIDE SEQUENCE [LARGE SCALE GENOMIC DNA]</scope>
    <source>
        <strain evidence="11">Up_M1</strain>
        <tissue evidence="11">Testis</tissue>
    </source>
</reference>
<protein>
    <recommendedName>
        <fullName evidence="10">Proline-rich transmembrane protein 3/4 domain-containing protein</fullName>
    </recommendedName>
</protein>
<keyword evidence="2" id="KW-0597">Phosphoprotein</keyword>
<feature type="region of interest" description="Disordered" evidence="7">
    <location>
        <begin position="638"/>
        <end position="657"/>
    </location>
</feature>
<proteinExistence type="predicted"/>
<dbReference type="EMBL" id="JAGEUA010000008">
    <property type="protein sequence ID" value="KAL0968329.1"/>
    <property type="molecule type" value="Genomic_DNA"/>
</dbReference>
<feature type="transmembrane region" description="Helical" evidence="8">
    <location>
        <begin position="481"/>
        <end position="501"/>
    </location>
</feature>
<gene>
    <name evidence="11" type="ORF">UPYG_G00265500</name>
</gene>
<accession>A0ABD0W9T3</accession>
<evidence type="ECO:0000256" key="6">
    <source>
        <dbReference type="ARBA" id="ARBA00023136"/>
    </source>
</evidence>
<feature type="compositionally biased region" description="Low complexity" evidence="7">
    <location>
        <begin position="856"/>
        <end position="868"/>
    </location>
</feature>
<feature type="signal peptide" evidence="9">
    <location>
        <begin position="1"/>
        <end position="19"/>
    </location>
</feature>
<evidence type="ECO:0000256" key="1">
    <source>
        <dbReference type="ARBA" id="ARBA00004141"/>
    </source>
</evidence>
<evidence type="ECO:0000256" key="9">
    <source>
        <dbReference type="SAM" id="SignalP"/>
    </source>
</evidence>
<evidence type="ECO:0000256" key="2">
    <source>
        <dbReference type="ARBA" id="ARBA00022553"/>
    </source>
</evidence>
<evidence type="ECO:0000256" key="4">
    <source>
        <dbReference type="ARBA" id="ARBA00022729"/>
    </source>
</evidence>
<dbReference type="InterPro" id="IPR059081">
    <property type="entry name" value="PRRT3-4"/>
</dbReference>
<keyword evidence="4 9" id="KW-0732">Signal</keyword>
<comment type="subcellular location">
    <subcellularLocation>
        <location evidence="1">Membrane</location>
        <topology evidence="1">Multi-pass membrane protein</topology>
    </subcellularLocation>
</comment>
<feature type="transmembrane region" description="Helical" evidence="8">
    <location>
        <begin position="331"/>
        <end position="352"/>
    </location>
</feature>
<feature type="compositionally biased region" description="Polar residues" evidence="7">
    <location>
        <begin position="193"/>
        <end position="205"/>
    </location>
</feature>
<organism evidence="11 12">
    <name type="scientific">Umbra pygmaea</name>
    <name type="common">Eastern mudminnow</name>
    <dbReference type="NCBI Taxonomy" id="75934"/>
    <lineage>
        <taxon>Eukaryota</taxon>
        <taxon>Metazoa</taxon>
        <taxon>Chordata</taxon>
        <taxon>Craniata</taxon>
        <taxon>Vertebrata</taxon>
        <taxon>Euteleostomi</taxon>
        <taxon>Actinopterygii</taxon>
        <taxon>Neopterygii</taxon>
        <taxon>Teleostei</taxon>
        <taxon>Protacanthopterygii</taxon>
        <taxon>Esociformes</taxon>
        <taxon>Umbridae</taxon>
        <taxon>Umbra</taxon>
    </lineage>
</organism>